<dbReference type="RefSeq" id="WP_059427139.1">
    <property type="nucleotide sequence ID" value="NZ_FAUT01000001.1"/>
</dbReference>
<feature type="compositionally biased region" description="Basic and acidic residues" evidence="1">
    <location>
        <begin position="16"/>
        <end position="29"/>
    </location>
</feature>
<reference evidence="4 5" key="1">
    <citation type="submission" date="2015-11" db="EMBL/GenBank/DDBJ databases">
        <authorList>
            <consortium name="Pathogen Informatics"/>
        </authorList>
    </citation>
    <scope>NUCLEOTIDE SEQUENCE [LARGE SCALE GENOMIC DNA]</scope>
    <source>
        <strain evidence="2 4">006A-0059</strain>
        <strain evidence="3 5">006A-0191</strain>
    </source>
</reference>
<dbReference type="Proteomes" id="UP000052237">
    <property type="component" value="Unassembled WGS sequence"/>
</dbReference>
<accession>A0A0S4R3N5</accession>
<proteinExistence type="predicted"/>
<dbReference type="EMBL" id="FAUW01000002">
    <property type="protein sequence ID" value="CUU75277.1"/>
    <property type="molecule type" value="Genomic_DNA"/>
</dbReference>
<accession>A0A9W5APN6</accession>
<dbReference type="AlphaFoldDB" id="A0A0S4R3N5"/>
<feature type="region of interest" description="Disordered" evidence="1">
    <location>
        <begin position="1"/>
        <end position="29"/>
    </location>
</feature>
<organism evidence="2 4">
    <name type="scientific">Campylobacter hyointestinalis subsp. hyointestinalis</name>
    <dbReference type="NCBI Taxonomy" id="91352"/>
    <lineage>
        <taxon>Bacteria</taxon>
        <taxon>Pseudomonadati</taxon>
        <taxon>Campylobacterota</taxon>
        <taxon>Epsilonproteobacteria</taxon>
        <taxon>Campylobacterales</taxon>
        <taxon>Campylobacteraceae</taxon>
        <taxon>Campylobacter</taxon>
    </lineage>
</organism>
<comment type="caution">
    <text evidence="2">The sequence shown here is derived from an EMBL/GenBank/DDBJ whole genome shotgun (WGS) entry which is preliminary data.</text>
</comment>
<dbReference type="EMBL" id="FAVB01000001">
    <property type="protein sequence ID" value="CUU74283.1"/>
    <property type="molecule type" value="Genomic_DNA"/>
</dbReference>
<keyword evidence="4" id="KW-1185">Reference proteome</keyword>
<evidence type="ECO:0008006" key="6">
    <source>
        <dbReference type="Google" id="ProtNLM"/>
    </source>
</evidence>
<name>A0A0S4R3N5_CAMHY</name>
<evidence type="ECO:0000256" key="1">
    <source>
        <dbReference type="SAM" id="MobiDB-lite"/>
    </source>
</evidence>
<dbReference type="Proteomes" id="UP000052257">
    <property type="component" value="Unassembled WGS sequence"/>
</dbReference>
<gene>
    <name evidence="2" type="ORF">ERS686654_00591</name>
    <name evidence="3" type="ORF">ERS739220_00632</name>
</gene>
<evidence type="ECO:0000313" key="3">
    <source>
        <dbReference type="EMBL" id="CUU75277.1"/>
    </source>
</evidence>
<evidence type="ECO:0000313" key="2">
    <source>
        <dbReference type="EMBL" id="CUU74283.1"/>
    </source>
</evidence>
<evidence type="ECO:0000313" key="4">
    <source>
        <dbReference type="Proteomes" id="UP000052237"/>
    </source>
</evidence>
<evidence type="ECO:0000313" key="5">
    <source>
        <dbReference type="Proteomes" id="UP000052257"/>
    </source>
</evidence>
<feature type="compositionally biased region" description="Polar residues" evidence="1">
    <location>
        <begin position="1"/>
        <end position="15"/>
    </location>
</feature>
<protein>
    <recommendedName>
        <fullName evidence="6">Flagellar hook-length control protein FliK</fullName>
    </recommendedName>
</protein>
<sequence length="570" mass="63429">MIITNNNSTPNTQINQKDEKKDLSSPKTIFKKDSAHPTELSEIDVKLNQITNKLLDQLKANNDGNFKPQVLNQAKNAQVAPNFAKDVVDLINSIKSDPNLSKFATKLEEFLKPIEQIKNADLASNIKNSGVMLEAKVSEALRKESLPTSIKELLSLMKKVQGNELKQSFLELAKNENSDIQKSFDNLKLILENAKTKNLNVINNSNLKPLLNLGKSIENAIKFLDKSANLLSNEQATQSLNKTNTSQNIQTKISSTVKALDFVQNLLQKTQSQVEKINFELPNLKNVKSIKNELINITNNISKQINTLKDSLGITKANTLSNLMSLEQSSTLIERLMNAISTDANNTNLQEKLSLAAKKLSSIINYFDKNANEAKQNLVQINHLSKLTKKATLDIPNITPNNIDESLKALSNDVKATLLNLKEATQNGANLNNINQNVNRLLTQIEMHQLMSFAGNSIQTYLPYVWDGLDSSSVAFKQGKSKFYAKIDLNFIKYGSVSVILGLFDGKFIDIMISTGKEDFKDIILNSSKELKTAITNLGLIISSFSLTHKAKFEPYNEQKPFDLGFSVKA</sequence>